<sequence length="328" mass="35468">MADTPSMHLVRPTVAALAALLASGPCKIKVHNVALFKILEIVAKQVHPDHKRVIGTMLGYRSEDGTEFEIRDAFMVPCTETGESLAIDDQAHKTFYKLYKKAHPKEYVLGWFGSGKQIDTTTGLIHDFYSKGADSAAPYPAIHLNVDFVDDDQNVTAPSISTYIGAAIGRPASGKIGWKTSSSLNNSYIFTPIPHEIITGSVTEKLALNGLCEAVQIGTESGASSVSGAAASDLSYLSSQLNAVSATITKLLHHIESPSTSDADVDLLRLLSNNLLTKPHFLTDVSELKLHFMAHNQDVIMIEYLTKVVKEQIELSARLTAGAESKYA</sequence>
<keyword evidence="2" id="KW-1185">Reference proteome</keyword>
<evidence type="ECO:0000313" key="1">
    <source>
        <dbReference type="EMBL" id="KAJ9093647.1"/>
    </source>
</evidence>
<reference evidence="1" key="1">
    <citation type="submission" date="2023-04" db="EMBL/GenBank/DDBJ databases">
        <title>Draft Genome sequencing of Naganishia species isolated from polar environments using Oxford Nanopore Technology.</title>
        <authorList>
            <person name="Leo P."/>
            <person name="Venkateswaran K."/>
        </authorList>
    </citation>
    <scope>NUCLEOTIDE SEQUENCE</scope>
    <source>
        <strain evidence="1">MNA-CCFEE 5261</strain>
    </source>
</reference>
<organism evidence="1 2">
    <name type="scientific">Naganishia cerealis</name>
    <dbReference type="NCBI Taxonomy" id="610337"/>
    <lineage>
        <taxon>Eukaryota</taxon>
        <taxon>Fungi</taxon>
        <taxon>Dikarya</taxon>
        <taxon>Basidiomycota</taxon>
        <taxon>Agaricomycotina</taxon>
        <taxon>Tremellomycetes</taxon>
        <taxon>Filobasidiales</taxon>
        <taxon>Filobasidiaceae</taxon>
        <taxon>Naganishia</taxon>
    </lineage>
</organism>
<dbReference type="EMBL" id="JASBWR010000120">
    <property type="protein sequence ID" value="KAJ9093647.1"/>
    <property type="molecule type" value="Genomic_DNA"/>
</dbReference>
<comment type="caution">
    <text evidence="1">The sequence shown here is derived from an EMBL/GenBank/DDBJ whole genome shotgun (WGS) entry which is preliminary data.</text>
</comment>
<proteinExistence type="predicted"/>
<accession>A0ACC2V4X2</accession>
<evidence type="ECO:0000313" key="2">
    <source>
        <dbReference type="Proteomes" id="UP001241377"/>
    </source>
</evidence>
<dbReference type="Proteomes" id="UP001241377">
    <property type="component" value="Unassembled WGS sequence"/>
</dbReference>
<name>A0ACC2V4X2_9TREE</name>
<gene>
    <name evidence="1" type="ORF">QFC19_008235</name>
</gene>
<protein>
    <submittedName>
        <fullName evidence="1">Uncharacterized protein</fullName>
    </submittedName>
</protein>